<feature type="domain" description="Fungal STAND N-terminal Goodbye" evidence="3">
    <location>
        <begin position="180"/>
        <end position="238"/>
    </location>
</feature>
<keyword evidence="2" id="KW-0732">Signal</keyword>
<name>A0A8J2ILN2_FUSEQ</name>
<organism evidence="5 6">
    <name type="scientific">Fusarium equiseti</name>
    <name type="common">Fusarium scirpi</name>
    <dbReference type="NCBI Taxonomy" id="61235"/>
    <lineage>
        <taxon>Eukaryota</taxon>
        <taxon>Fungi</taxon>
        <taxon>Dikarya</taxon>
        <taxon>Ascomycota</taxon>
        <taxon>Pezizomycotina</taxon>
        <taxon>Sordariomycetes</taxon>
        <taxon>Hypocreomycetidae</taxon>
        <taxon>Hypocreales</taxon>
        <taxon>Nectriaceae</taxon>
        <taxon>Fusarium</taxon>
        <taxon>Fusarium incarnatum-equiseti species complex</taxon>
    </lineage>
</organism>
<feature type="domain" description="Nephrocystin 3-like N-terminal" evidence="4">
    <location>
        <begin position="389"/>
        <end position="556"/>
    </location>
</feature>
<keyword evidence="1" id="KW-0677">Repeat</keyword>
<evidence type="ECO:0008006" key="7">
    <source>
        <dbReference type="Google" id="ProtNLM"/>
    </source>
</evidence>
<evidence type="ECO:0000256" key="2">
    <source>
        <dbReference type="SAM" id="SignalP"/>
    </source>
</evidence>
<dbReference type="Proteomes" id="UP000693738">
    <property type="component" value="Unassembled WGS sequence"/>
</dbReference>
<dbReference type="Pfam" id="PF24883">
    <property type="entry name" value="NPHP3_N"/>
    <property type="match status" value="1"/>
</dbReference>
<comment type="caution">
    <text evidence="5">The sequence shown here is derived from an EMBL/GenBank/DDBJ whole genome shotgun (WGS) entry which is preliminary data.</text>
</comment>
<sequence length="1560" mass="174686">MQFSAALLALAATVSAVDLRSYTTTGCDGGWVGCLGINPGVCCVFSEGAGSGRLSVSVNAIPREWRIQGEANTGGGCRYLANQQNSNGNTDICMTYGSRGDRTGGSYKFVGRKRAVDESCPAEQANGQKCEATVQADSVGLADGTVYNISGLAEEKVEELIKIADTGAGADKVPAEFHSPVKRLAATIPASNVFAPAGQCYNALTFVIQAWNGYEGIFESLAGLLEKCIEFLQRLEYYNQSGMDSKLTKVACQHLQIFVKICDRTLGLRSKRSKFAAFMKQMFLNDDGMQGLLSEMQNLVDKERGLVSAQTLKSSNEAAANSRDGLLLTRNVHTSLVDDRNRKQHETDLQKRRQAIISALDLGDSVCRPDVQDPWDKAWKRHKENRFEGSGEWLTQDARFTSWVSGLHAKDRILALEGEEGAGKTLLAANVVLHLRKMRGTGPKIVVAHNFIDKDSKSSTTEDDAREISRNVMAQIALSHEPIMKSVASICDRVGVFDSPLEIWTALLLENQDLLSMDLALFIVLDGLGVNAEVLIKFLQRFSDNSLIRRTHILLTGNKQMFESIGKAGGVKMEKIVLGETNIKDLEIYINKRMDSMDILKDTSRPGVSDLRTKIVKDLPLSTAGDYYKIGRVLDNVSLATEAEEITSLLEAAGDIRPDQIQSDIEKLNQNRTAKEITEINEIILWINAGNVWFTPLQMESALGLMDGPQGSTSLMSLETKVASKYNIFSTEWGYVDFKVDSIESMIPAKKRDMPDDQSSGGFKEIQPAEVNIIKHYLSTVCPPDLYRKFGFDKFFECKMTRKGSYICKDPDNAEATMLLRCIACLTNERTYKTGRLLHYASTNLHRHLDDADLSLTGRSIKSEAGLALVKLFSEEHALDAMFHLHLPCEDAMDMTFSGDGLPETWTIWIFSDTGIGSISKWLKDSAVTELVKDDELVKAFGTGDNLQLALLNSAATRAAEDLFVRDTSPRVTIRAYILLSVLLRKSRATVEKIKVTGDKSDDSGLVGNAPNSAKNDDSSELDRICTPTLEDVQAVEDWAYTRLNICEKDSTWEAKAALLLSYVMGKNIPKSLVLDRAQKAFDMDPENWVAAYALSRVQDSEAESLKSLEKSFDRLINDSEWQKVHGHKGILARIIYELGDKYWADAEKRDHASTIYFRIFDLDRSIALFPGFEDVLVKFAEASRWDLMVSFFERLLDEPDDGPNTAGDFVVARLFDKSFHTMFVNMIQDSERFDLLDVMFDRAITKATSTPTLEGWKADLQFQYGKTLFQIPGHEKAGIAAWDRYLEETSDDTRGSAIDQIVKYTVPAWLELAMAEDINSAPAKELFDKIEAQYEDFNTFGTHNFDSTLGFAQYFRYRGNDTKAKLILKPQVTEALEMLSDDNTDNDHWSLWLLSQVFSLMRDHVNIIACLDVMRQTDVYVAREEYEADITKYREDLRQKGLAESNGESFECTFESEPQEPEGKILWCDGCDTSWDFASEFWTCLSDSGRVQFDDACYKKLQDGTLSTKVCNKDHEHYWLVKRNVEEVDAVPRDSVMVGERIITFDAWKEEIRRQYVTI</sequence>
<feature type="chain" id="PRO_5035257599" description="Fungal STAND N-terminal Goodbye domain-containing protein" evidence="2">
    <location>
        <begin position="17"/>
        <end position="1560"/>
    </location>
</feature>
<dbReference type="InterPro" id="IPR031350">
    <property type="entry name" value="Goodbye_dom"/>
</dbReference>
<evidence type="ECO:0000313" key="5">
    <source>
        <dbReference type="EMBL" id="CAG7556384.1"/>
    </source>
</evidence>
<dbReference type="InterPro" id="IPR056884">
    <property type="entry name" value="NPHP3-like_N"/>
</dbReference>
<dbReference type="PANTHER" id="PTHR10039">
    <property type="entry name" value="AMELOGENIN"/>
    <property type="match status" value="1"/>
</dbReference>
<evidence type="ECO:0000259" key="3">
    <source>
        <dbReference type="Pfam" id="PF17109"/>
    </source>
</evidence>
<reference evidence="5" key="1">
    <citation type="submission" date="2021-05" db="EMBL/GenBank/DDBJ databases">
        <authorList>
            <person name="Khan N."/>
        </authorList>
    </citation>
    <scope>NUCLEOTIDE SEQUENCE</scope>
</reference>
<evidence type="ECO:0000313" key="6">
    <source>
        <dbReference type="Proteomes" id="UP000693738"/>
    </source>
</evidence>
<proteinExistence type="predicted"/>
<accession>A0A8J2ILN2</accession>
<dbReference type="EMBL" id="CAJSTJ010000099">
    <property type="protein sequence ID" value="CAG7556384.1"/>
    <property type="molecule type" value="Genomic_DNA"/>
</dbReference>
<evidence type="ECO:0000259" key="4">
    <source>
        <dbReference type="Pfam" id="PF24883"/>
    </source>
</evidence>
<feature type="signal peptide" evidence="2">
    <location>
        <begin position="1"/>
        <end position="16"/>
    </location>
</feature>
<evidence type="ECO:0000256" key="1">
    <source>
        <dbReference type="ARBA" id="ARBA00022737"/>
    </source>
</evidence>
<dbReference type="PANTHER" id="PTHR10039:SF17">
    <property type="entry name" value="FUNGAL STAND N-TERMINAL GOODBYE DOMAIN-CONTAINING PROTEIN-RELATED"/>
    <property type="match status" value="1"/>
</dbReference>
<gene>
    <name evidence="5" type="ORF">FEQUK3_LOCUS2070</name>
</gene>
<dbReference type="Pfam" id="PF17109">
    <property type="entry name" value="Goodbye"/>
    <property type="match status" value="1"/>
</dbReference>
<protein>
    <recommendedName>
        <fullName evidence="7">Fungal STAND N-terminal Goodbye domain-containing protein</fullName>
    </recommendedName>
</protein>